<dbReference type="InterPro" id="IPR054519">
    <property type="entry name" value="INTS7_C"/>
</dbReference>
<reference evidence="2 3" key="1">
    <citation type="submission" date="2024-10" db="EMBL/GenBank/DDBJ databases">
        <authorList>
            <person name="Kim D."/>
        </authorList>
    </citation>
    <scope>NUCLEOTIDE SEQUENCE [LARGE SCALE GENOMIC DNA]</scope>
    <source>
        <strain evidence="2">BH-2024</strain>
    </source>
</reference>
<evidence type="ECO:0000313" key="2">
    <source>
        <dbReference type="EMBL" id="KAL3073204.1"/>
    </source>
</evidence>
<proteinExistence type="predicted"/>
<dbReference type="Pfam" id="PF22965">
    <property type="entry name" value="INTS7_C"/>
    <property type="match status" value="1"/>
</dbReference>
<protein>
    <recommendedName>
        <fullName evidence="1">Integrator complex subunit 7 C-terminal domain-containing protein</fullName>
    </recommendedName>
</protein>
<feature type="domain" description="Integrator complex subunit 7 C-terminal" evidence="1">
    <location>
        <begin position="13"/>
        <end position="113"/>
    </location>
</feature>
<name>A0ABD2HY09_9BILA</name>
<gene>
    <name evidence="2" type="ORF">niasHT_035480</name>
</gene>
<keyword evidence="3" id="KW-1185">Reference proteome</keyword>
<dbReference type="AlphaFoldDB" id="A0ABD2HY09"/>
<accession>A0ABD2HY09</accession>
<dbReference type="Proteomes" id="UP001620626">
    <property type="component" value="Unassembled WGS sequence"/>
</dbReference>
<evidence type="ECO:0000259" key="1">
    <source>
        <dbReference type="Pfam" id="PF22965"/>
    </source>
</evidence>
<organism evidence="2 3">
    <name type="scientific">Heterodera trifolii</name>
    <dbReference type="NCBI Taxonomy" id="157864"/>
    <lineage>
        <taxon>Eukaryota</taxon>
        <taxon>Metazoa</taxon>
        <taxon>Ecdysozoa</taxon>
        <taxon>Nematoda</taxon>
        <taxon>Chromadorea</taxon>
        <taxon>Rhabditida</taxon>
        <taxon>Tylenchina</taxon>
        <taxon>Tylenchomorpha</taxon>
        <taxon>Tylenchoidea</taxon>
        <taxon>Heteroderidae</taxon>
        <taxon>Heteroderinae</taxon>
        <taxon>Heterodera</taxon>
    </lineage>
</organism>
<sequence>MNSFGINSSHFPLIISPQPSDGRGVYRVSSMDLLPVIIEGVIESNNKKPIESVCVVLTLRRDNTAPTEKRQNIQLEQGDNYFKAQFLLKIVHQKATKISAKVYFVDSVTKKQWCDESDTATLTVELADGTH</sequence>
<evidence type="ECO:0000313" key="3">
    <source>
        <dbReference type="Proteomes" id="UP001620626"/>
    </source>
</evidence>
<dbReference type="EMBL" id="JBICBT010001324">
    <property type="protein sequence ID" value="KAL3073204.1"/>
    <property type="molecule type" value="Genomic_DNA"/>
</dbReference>
<comment type="caution">
    <text evidence="2">The sequence shown here is derived from an EMBL/GenBank/DDBJ whole genome shotgun (WGS) entry which is preliminary data.</text>
</comment>